<dbReference type="EMBL" id="JARK01001452">
    <property type="protein sequence ID" value="EYC00413.1"/>
    <property type="molecule type" value="Genomic_DNA"/>
</dbReference>
<evidence type="ECO:0000256" key="1">
    <source>
        <dbReference type="SAM" id="MobiDB-lite"/>
    </source>
</evidence>
<protein>
    <submittedName>
        <fullName evidence="2">Uncharacterized protein</fullName>
    </submittedName>
</protein>
<evidence type="ECO:0000313" key="2">
    <source>
        <dbReference type="EMBL" id="EYC00413.1"/>
    </source>
</evidence>
<reference evidence="3" key="1">
    <citation type="journal article" date="2015" name="Nat. Genet.">
        <title>The genome and transcriptome of the zoonotic hookworm Ancylostoma ceylanicum identify infection-specific gene families.</title>
        <authorList>
            <person name="Schwarz E.M."/>
            <person name="Hu Y."/>
            <person name="Antoshechkin I."/>
            <person name="Miller M.M."/>
            <person name="Sternberg P.W."/>
            <person name="Aroian R.V."/>
        </authorList>
    </citation>
    <scope>NUCLEOTIDE SEQUENCE</scope>
    <source>
        <strain evidence="3">HY135</strain>
    </source>
</reference>
<gene>
    <name evidence="2" type="primary">Acey_s0116.g615</name>
    <name evidence="2" type="ORF">Y032_0116g615</name>
</gene>
<feature type="compositionally biased region" description="Polar residues" evidence="1">
    <location>
        <begin position="10"/>
        <end position="26"/>
    </location>
</feature>
<keyword evidence="3" id="KW-1185">Reference proteome</keyword>
<comment type="caution">
    <text evidence="2">The sequence shown here is derived from an EMBL/GenBank/DDBJ whole genome shotgun (WGS) entry which is preliminary data.</text>
</comment>
<name>A0A016TCP0_9BILA</name>
<organism evidence="2 3">
    <name type="scientific">Ancylostoma ceylanicum</name>
    <dbReference type="NCBI Taxonomy" id="53326"/>
    <lineage>
        <taxon>Eukaryota</taxon>
        <taxon>Metazoa</taxon>
        <taxon>Ecdysozoa</taxon>
        <taxon>Nematoda</taxon>
        <taxon>Chromadorea</taxon>
        <taxon>Rhabditida</taxon>
        <taxon>Rhabditina</taxon>
        <taxon>Rhabditomorpha</taxon>
        <taxon>Strongyloidea</taxon>
        <taxon>Ancylostomatidae</taxon>
        <taxon>Ancylostomatinae</taxon>
        <taxon>Ancylostoma</taxon>
    </lineage>
</organism>
<dbReference type="Proteomes" id="UP000024635">
    <property type="component" value="Unassembled WGS sequence"/>
</dbReference>
<proteinExistence type="predicted"/>
<dbReference type="AlphaFoldDB" id="A0A016TCP0"/>
<evidence type="ECO:0000313" key="3">
    <source>
        <dbReference type="Proteomes" id="UP000024635"/>
    </source>
</evidence>
<sequence>MRTNPPRAITPSSARETPSKDSSSCELSSVTDTLRIITRNHPNCDCWIWHAPQRRCRCNRLPQKVLVQLILHQHAIQRK</sequence>
<accession>A0A016TCP0</accession>
<feature type="region of interest" description="Disordered" evidence="1">
    <location>
        <begin position="1"/>
        <end position="26"/>
    </location>
</feature>